<dbReference type="SUPFAM" id="SSF53335">
    <property type="entry name" value="S-adenosyl-L-methionine-dependent methyltransferases"/>
    <property type="match status" value="1"/>
</dbReference>
<evidence type="ECO:0000256" key="3">
    <source>
        <dbReference type="ARBA" id="ARBA00022691"/>
    </source>
</evidence>
<dbReference type="PROSITE" id="PS00095">
    <property type="entry name" value="C5_MTASE_2"/>
    <property type="match status" value="1"/>
</dbReference>
<dbReference type="InterPro" id="IPR001525">
    <property type="entry name" value="C5_MeTfrase"/>
</dbReference>
<dbReference type="InterPro" id="IPR031303">
    <property type="entry name" value="C5_meth_CS"/>
</dbReference>
<keyword evidence="4" id="KW-0680">Restriction system</keyword>
<dbReference type="PANTHER" id="PTHR10629:SF52">
    <property type="entry name" value="DNA (CYTOSINE-5)-METHYLTRANSFERASE 1"/>
    <property type="match status" value="1"/>
</dbReference>
<dbReference type="AlphaFoldDB" id="A0A4V0GZK1"/>
<keyword evidence="1 5" id="KW-0489">Methyltransferase</keyword>
<evidence type="ECO:0000256" key="4">
    <source>
        <dbReference type="ARBA" id="ARBA00022747"/>
    </source>
</evidence>
<organism evidence="8 9">
    <name type="scientific">Streptococcus porcinus</name>
    <dbReference type="NCBI Taxonomy" id="1340"/>
    <lineage>
        <taxon>Bacteria</taxon>
        <taxon>Bacillati</taxon>
        <taxon>Bacillota</taxon>
        <taxon>Bacilli</taxon>
        <taxon>Lactobacillales</taxon>
        <taxon>Streptococcaceae</taxon>
        <taxon>Streptococcus</taxon>
    </lineage>
</organism>
<dbReference type="InterPro" id="IPR050390">
    <property type="entry name" value="C5-Methyltransferase"/>
</dbReference>
<evidence type="ECO:0000256" key="5">
    <source>
        <dbReference type="PROSITE-ProRule" id="PRU01016"/>
    </source>
</evidence>
<dbReference type="EMBL" id="LR594052">
    <property type="protein sequence ID" value="VTT42131.1"/>
    <property type="molecule type" value="Genomic_DNA"/>
</dbReference>
<dbReference type="GO" id="GO:0003886">
    <property type="term" value="F:DNA (cytosine-5-)-methyltransferase activity"/>
    <property type="evidence" value="ECO:0007669"/>
    <property type="project" value="UniProtKB-EC"/>
</dbReference>
<name>A0A4V0GZK1_STRPO</name>
<gene>
    <name evidence="8" type="primary">haeIIIM_1</name>
    <name evidence="8" type="ORF">NCTC10924_00498</name>
</gene>
<dbReference type="GO" id="GO:0032259">
    <property type="term" value="P:methylation"/>
    <property type="evidence" value="ECO:0007669"/>
    <property type="project" value="UniProtKB-KW"/>
</dbReference>
<dbReference type="Pfam" id="PF00145">
    <property type="entry name" value="DNA_methylase"/>
    <property type="match status" value="1"/>
</dbReference>
<evidence type="ECO:0000256" key="7">
    <source>
        <dbReference type="RuleBase" id="RU000417"/>
    </source>
</evidence>
<accession>A0A4V0GZK1</accession>
<dbReference type="PRINTS" id="PR00105">
    <property type="entry name" value="C5METTRFRASE"/>
</dbReference>
<comment type="catalytic activity">
    <reaction evidence="7">
        <text>a 2'-deoxycytidine in DNA + S-adenosyl-L-methionine = a 5-methyl-2'-deoxycytidine in DNA + S-adenosyl-L-homocysteine + H(+)</text>
        <dbReference type="Rhea" id="RHEA:13681"/>
        <dbReference type="Rhea" id="RHEA-COMP:11369"/>
        <dbReference type="Rhea" id="RHEA-COMP:11370"/>
        <dbReference type="ChEBI" id="CHEBI:15378"/>
        <dbReference type="ChEBI" id="CHEBI:57856"/>
        <dbReference type="ChEBI" id="CHEBI:59789"/>
        <dbReference type="ChEBI" id="CHEBI:85452"/>
        <dbReference type="ChEBI" id="CHEBI:85454"/>
        <dbReference type="EC" id="2.1.1.37"/>
    </reaction>
</comment>
<keyword evidence="2 5" id="KW-0808">Transferase</keyword>
<dbReference type="NCBIfam" id="TIGR00675">
    <property type="entry name" value="dcm"/>
    <property type="match status" value="1"/>
</dbReference>
<evidence type="ECO:0000256" key="6">
    <source>
        <dbReference type="RuleBase" id="RU000416"/>
    </source>
</evidence>
<dbReference type="Gene3D" id="3.40.50.150">
    <property type="entry name" value="Vaccinia Virus protein VP39"/>
    <property type="match status" value="1"/>
</dbReference>
<comment type="similarity">
    <text evidence="5 6">Belongs to the class I-like SAM-binding methyltransferase superfamily. C5-methyltransferase family.</text>
</comment>
<dbReference type="GO" id="GO:0044027">
    <property type="term" value="P:negative regulation of gene expression via chromosomal CpG island methylation"/>
    <property type="evidence" value="ECO:0007669"/>
    <property type="project" value="TreeGrafter"/>
</dbReference>
<evidence type="ECO:0000313" key="8">
    <source>
        <dbReference type="EMBL" id="VTT42131.1"/>
    </source>
</evidence>
<dbReference type="GO" id="GO:0003677">
    <property type="term" value="F:DNA binding"/>
    <property type="evidence" value="ECO:0007669"/>
    <property type="project" value="TreeGrafter"/>
</dbReference>
<feature type="active site" evidence="5">
    <location>
        <position position="81"/>
    </location>
</feature>
<dbReference type="Proteomes" id="UP000306241">
    <property type="component" value="Chromosome"/>
</dbReference>
<evidence type="ECO:0000256" key="1">
    <source>
        <dbReference type="ARBA" id="ARBA00022603"/>
    </source>
</evidence>
<proteinExistence type="inferred from homology"/>
<sequence length="357" mass="40860">MTYKVIDLFSGAGGLSEGFRLAGFEIIGGVDFNKDAIDTFNENFKSARGVCANLLDLDEEQIVKDFSDFLEADIIIGGPPCQGFSSANRYKKEEDDERNRLFFEFVKFVDLIHPKVVVIENVRGIITSNNGIAKKRIYEIFESRGYRVTHRVMDASQYGVPQKRFRNFFVMSKDIIFDFDKVVKREGETVKNAIGELYDFENNTNSNAITLLKHPVTEYQKYLRGSNNIIYNHEVRYPAEIVQKRISNVPQGGNWKDIPANLFSNNRNNRHSSAYKRLNESDFSVTIDTGNSHSNYFHPIYNRIPTVREAARLQSFNDDFIFLGGRTAQYRQVGNAVPPLLSKSIAERIMKDLETII</sequence>
<keyword evidence="3 5" id="KW-0949">S-adenosyl-L-methionine</keyword>
<dbReference type="Gene3D" id="3.90.120.10">
    <property type="entry name" value="DNA Methylase, subunit A, domain 2"/>
    <property type="match status" value="1"/>
</dbReference>
<dbReference type="OrthoDB" id="9813719at2"/>
<dbReference type="InterPro" id="IPR029063">
    <property type="entry name" value="SAM-dependent_MTases_sf"/>
</dbReference>
<reference evidence="8 9" key="1">
    <citation type="submission" date="2019-05" db="EMBL/GenBank/DDBJ databases">
        <authorList>
            <consortium name="Pathogen Informatics"/>
        </authorList>
    </citation>
    <scope>NUCLEOTIDE SEQUENCE [LARGE SCALE GENOMIC DNA]</scope>
    <source>
        <strain evidence="8 9">NCTC10924</strain>
    </source>
</reference>
<dbReference type="RefSeq" id="WP_093958911.1">
    <property type="nucleotide sequence ID" value="NZ_FZQN01000001.1"/>
</dbReference>
<dbReference type="InterPro" id="IPR018117">
    <property type="entry name" value="C5_DNA_meth_AS"/>
</dbReference>
<dbReference type="EC" id="2.1.1.37" evidence="7"/>
<dbReference type="PROSITE" id="PS51679">
    <property type="entry name" value="SAM_MT_C5"/>
    <property type="match status" value="1"/>
</dbReference>
<dbReference type="PANTHER" id="PTHR10629">
    <property type="entry name" value="CYTOSINE-SPECIFIC METHYLTRANSFERASE"/>
    <property type="match status" value="1"/>
</dbReference>
<dbReference type="PROSITE" id="PS00094">
    <property type="entry name" value="C5_MTASE_1"/>
    <property type="match status" value="1"/>
</dbReference>
<dbReference type="GO" id="GO:0009307">
    <property type="term" value="P:DNA restriction-modification system"/>
    <property type="evidence" value="ECO:0007669"/>
    <property type="project" value="UniProtKB-KW"/>
</dbReference>
<protein>
    <recommendedName>
        <fullName evidence="7">Cytosine-specific methyltransferase</fullName>
        <ecNumber evidence="7">2.1.1.37</ecNumber>
    </recommendedName>
</protein>
<dbReference type="REBASE" id="333942">
    <property type="entry name" value="M1.Spo10924ORF498P"/>
</dbReference>
<evidence type="ECO:0000313" key="9">
    <source>
        <dbReference type="Proteomes" id="UP000306241"/>
    </source>
</evidence>
<evidence type="ECO:0000256" key="2">
    <source>
        <dbReference type="ARBA" id="ARBA00022679"/>
    </source>
</evidence>